<evidence type="ECO:0000313" key="4">
    <source>
        <dbReference type="Proteomes" id="UP001165283"/>
    </source>
</evidence>
<dbReference type="EMBL" id="JAGSOV010000023">
    <property type="protein sequence ID" value="MCO1655666.1"/>
    <property type="molecule type" value="Genomic_DNA"/>
</dbReference>
<keyword evidence="1" id="KW-1133">Transmembrane helix</keyword>
<dbReference type="PANTHER" id="PTHR37947">
    <property type="entry name" value="BLL2462 PROTEIN"/>
    <property type="match status" value="1"/>
</dbReference>
<dbReference type="SMART" id="SM00327">
    <property type="entry name" value="VWA"/>
    <property type="match status" value="1"/>
</dbReference>
<dbReference type="Proteomes" id="UP001165283">
    <property type="component" value="Unassembled WGS sequence"/>
</dbReference>
<dbReference type="RefSeq" id="WP_252437644.1">
    <property type="nucleotide sequence ID" value="NZ_JAGSOV010000023.1"/>
</dbReference>
<keyword evidence="1" id="KW-0812">Transmembrane</keyword>
<evidence type="ECO:0000259" key="2">
    <source>
        <dbReference type="PROSITE" id="PS50234"/>
    </source>
</evidence>
<dbReference type="Gene3D" id="3.40.50.410">
    <property type="entry name" value="von Willebrand factor, type A domain"/>
    <property type="match status" value="1"/>
</dbReference>
<feature type="transmembrane region" description="Helical" evidence="1">
    <location>
        <begin position="291"/>
        <end position="315"/>
    </location>
</feature>
<protein>
    <submittedName>
        <fullName evidence="3">VWA domain-containing protein</fullName>
    </submittedName>
</protein>
<dbReference type="InterPro" id="IPR036465">
    <property type="entry name" value="vWFA_dom_sf"/>
</dbReference>
<feature type="domain" description="VWFA" evidence="2">
    <location>
        <begin position="87"/>
        <end position="278"/>
    </location>
</feature>
<feature type="transmembrane region" description="Helical" evidence="1">
    <location>
        <begin position="6"/>
        <end position="25"/>
    </location>
</feature>
<reference evidence="3" key="1">
    <citation type="submission" date="2021-04" db="EMBL/GenBank/DDBJ databases">
        <title>Pseudonocardia sp. nov., isolated from sandy soil of mangrove forest.</title>
        <authorList>
            <person name="Zan Z."/>
            <person name="Huang R."/>
            <person name="Liu W."/>
        </authorList>
    </citation>
    <scope>NUCLEOTIDE SEQUENCE</scope>
    <source>
        <strain evidence="3">S2-4</strain>
    </source>
</reference>
<comment type="caution">
    <text evidence="3">The sequence shown here is derived from an EMBL/GenBank/DDBJ whole genome shotgun (WGS) entry which is preliminary data.</text>
</comment>
<dbReference type="InterPro" id="IPR024163">
    <property type="entry name" value="Aerotolerance_reg_N"/>
</dbReference>
<dbReference type="Pfam" id="PF13519">
    <property type="entry name" value="VWA_2"/>
    <property type="match status" value="1"/>
</dbReference>
<dbReference type="Pfam" id="PF07584">
    <property type="entry name" value="BatA"/>
    <property type="match status" value="1"/>
</dbReference>
<accession>A0ABT0ZY65</accession>
<sequence>MSFLEPWWLVLLVGVAALAAAYLLAQRRRGRYAVRFAALPLLERVAGRGPGWRRHVPAVAFGLVTVGLVVGLARPVLELSVPRERATVIVALDVSTSMRAVDVEPSRIDAATAAARTFVASLPDTFNVGLVTFSGTAAVAVAPTLDRTPVLAALQDPDLGDGTAIGDAVGSALAAVRSLDAALASTPEGPPPARVVLLSDGANTAGGPLDAAAAEAAAAGVPVSTIAYGTPAGVIDSGSRTLPVPVDPAALAELAASSGGAAYTAATGAELQEVYDDIGSSVGYRTEQREVTAWVLAAALLAALAAAVTSLRWFARLP</sequence>
<dbReference type="SUPFAM" id="SSF53300">
    <property type="entry name" value="vWA-like"/>
    <property type="match status" value="1"/>
</dbReference>
<evidence type="ECO:0000313" key="3">
    <source>
        <dbReference type="EMBL" id="MCO1655666.1"/>
    </source>
</evidence>
<keyword evidence="4" id="KW-1185">Reference proteome</keyword>
<evidence type="ECO:0000256" key="1">
    <source>
        <dbReference type="SAM" id="Phobius"/>
    </source>
</evidence>
<dbReference type="PANTHER" id="PTHR37947:SF1">
    <property type="entry name" value="BLL2462 PROTEIN"/>
    <property type="match status" value="1"/>
</dbReference>
<dbReference type="PROSITE" id="PS50234">
    <property type="entry name" value="VWFA"/>
    <property type="match status" value="1"/>
</dbReference>
<dbReference type="InterPro" id="IPR002035">
    <property type="entry name" value="VWF_A"/>
</dbReference>
<keyword evidence="1" id="KW-0472">Membrane</keyword>
<name>A0ABT0ZY65_9PSEU</name>
<organism evidence="3 4">
    <name type="scientific">Pseudonocardia humida</name>
    <dbReference type="NCBI Taxonomy" id="2800819"/>
    <lineage>
        <taxon>Bacteria</taxon>
        <taxon>Bacillati</taxon>
        <taxon>Actinomycetota</taxon>
        <taxon>Actinomycetes</taxon>
        <taxon>Pseudonocardiales</taxon>
        <taxon>Pseudonocardiaceae</taxon>
        <taxon>Pseudonocardia</taxon>
    </lineage>
</organism>
<proteinExistence type="predicted"/>
<gene>
    <name evidence="3" type="ORF">KDL28_11450</name>
</gene>